<organism evidence="2 3">
    <name type="scientific">Canavalia gladiata</name>
    <name type="common">Sword bean</name>
    <name type="synonym">Dolichos gladiatus</name>
    <dbReference type="NCBI Taxonomy" id="3824"/>
    <lineage>
        <taxon>Eukaryota</taxon>
        <taxon>Viridiplantae</taxon>
        <taxon>Streptophyta</taxon>
        <taxon>Embryophyta</taxon>
        <taxon>Tracheophyta</taxon>
        <taxon>Spermatophyta</taxon>
        <taxon>Magnoliopsida</taxon>
        <taxon>eudicotyledons</taxon>
        <taxon>Gunneridae</taxon>
        <taxon>Pentapetalae</taxon>
        <taxon>rosids</taxon>
        <taxon>fabids</taxon>
        <taxon>Fabales</taxon>
        <taxon>Fabaceae</taxon>
        <taxon>Papilionoideae</taxon>
        <taxon>50 kb inversion clade</taxon>
        <taxon>NPAAA clade</taxon>
        <taxon>indigoferoid/millettioid clade</taxon>
        <taxon>Phaseoleae</taxon>
        <taxon>Canavalia</taxon>
    </lineage>
</organism>
<evidence type="ECO:0000313" key="1">
    <source>
        <dbReference type="EMBL" id="KAK7296098.1"/>
    </source>
</evidence>
<reference evidence="2 3" key="1">
    <citation type="submission" date="2024-01" db="EMBL/GenBank/DDBJ databases">
        <title>The genomes of 5 underutilized Papilionoideae crops provide insights into root nodulation and disease resistanc.</title>
        <authorList>
            <person name="Jiang F."/>
        </authorList>
    </citation>
    <scope>NUCLEOTIDE SEQUENCE [LARGE SCALE GENOMIC DNA]</scope>
    <source>
        <strain evidence="2">LVBAO_FW01</strain>
        <tissue evidence="2">Leaves</tissue>
    </source>
</reference>
<accession>A0AAN9PH81</accession>
<evidence type="ECO:0000313" key="3">
    <source>
        <dbReference type="Proteomes" id="UP001367508"/>
    </source>
</evidence>
<comment type="caution">
    <text evidence="2">The sequence shown here is derived from an EMBL/GenBank/DDBJ whole genome shotgun (WGS) entry which is preliminary data.</text>
</comment>
<sequence length="269" mass="30899">MSSESLTLRGRRATSIIPIVTRETEPKLYSYSPTTRTLYQVMSDSEAKPPTKPMRHPYPFPMKLPLIWEGRRMQEKRKPLFVWVKNRFAETNAFSLAGFPPFKLGYFLRYSLALNYSLDILLHSDTIKRLEGAGQKPKSDSGALAEEELNDSCHFFFPYADADSDRLEYYPFLRNSRKDQIHEDYGSGDLVKPAPVFYLVIKNGKKILPEKLERVEQKSFQSQAGLGQLVRSASGRQRGRKQVWQLRVPLLFMGESSILRARSICLLIG</sequence>
<name>A0AAN9PH81_CANGL</name>
<dbReference type="AlphaFoldDB" id="A0AAN9PH81"/>
<gene>
    <name evidence="2" type="ORF">VNO77_46829</name>
    <name evidence="1" type="ORF">VNO77_50686</name>
</gene>
<proteinExistence type="predicted"/>
<dbReference type="EMBL" id="JAYMYQ010000084">
    <property type="protein sequence ID" value="KAK7296098.1"/>
    <property type="molecule type" value="Genomic_DNA"/>
</dbReference>
<keyword evidence="3" id="KW-1185">Reference proteome</keyword>
<dbReference type="EMBL" id="JAYMYQ010000028">
    <property type="protein sequence ID" value="KAK7298371.1"/>
    <property type="molecule type" value="Genomic_DNA"/>
</dbReference>
<evidence type="ECO:0000313" key="2">
    <source>
        <dbReference type="EMBL" id="KAK7298371.1"/>
    </source>
</evidence>
<dbReference type="Proteomes" id="UP001367508">
    <property type="component" value="Unassembled WGS sequence"/>
</dbReference>
<protein>
    <submittedName>
        <fullName evidence="2">Uncharacterized protein</fullName>
    </submittedName>
</protein>